<dbReference type="InterPro" id="IPR011009">
    <property type="entry name" value="Kinase-like_dom_sf"/>
</dbReference>
<dbReference type="GO" id="GO:0004674">
    <property type="term" value="F:protein serine/threonine kinase activity"/>
    <property type="evidence" value="ECO:0007669"/>
    <property type="project" value="UniProtKB-KW"/>
</dbReference>
<keyword evidence="4 7" id="KW-0547">Nucleotide-binding</keyword>
<evidence type="ECO:0000313" key="9">
    <source>
        <dbReference type="EMBL" id="KAA5612735.1"/>
    </source>
</evidence>
<reference evidence="9 10" key="1">
    <citation type="submission" date="2019-09" db="EMBL/GenBank/DDBJ databases">
        <title>Genome sequence of Rhodovastum atsumiense, a diverse member of the Acetobacteraceae family of non-sulfur purple photosynthetic bacteria.</title>
        <authorList>
            <person name="Meyer T."/>
            <person name="Kyndt J."/>
        </authorList>
    </citation>
    <scope>NUCLEOTIDE SEQUENCE [LARGE SCALE GENOMIC DNA]</scope>
    <source>
        <strain evidence="9 10">DSM 21279</strain>
    </source>
</reference>
<evidence type="ECO:0000256" key="6">
    <source>
        <dbReference type="ARBA" id="ARBA00022840"/>
    </source>
</evidence>
<dbReference type="Gene3D" id="3.30.200.20">
    <property type="entry name" value="Phosphorylase Kinase, domain 1"/>
    <property type="match status" value="1"/>
</dbReference>
<gene>
    <name evidence="9" type="ORF">F1189_08345</name>
</gene>
<dbReference type="PROSITE" id="PS00107">
    <property type="entry name" value="PROTEIN_KINASE_ATP"/>
    <property type="match status" value="1"/>
</dbReference>
<accession>A0A5M6IZD1</accession>
<name>A0A5M6IZD1_9PROT</name>
<dbReference type="InterPro" id="IPR017441">
    <property type="entry name" value="Protein_kinase_ATP_BS"/>
</dbReference>
<dbReference type="Pfam" id="PF26309">
    <property type="entry name" value="DUF8082"/>
    <property type="match status" value="1"/>
</dbReference>
<dbReference type="PROSITE" id="PS50011">
    <property type="entry name" value="PROTEIN_KINASE_DOM"/>
    <property type="match status" value="1"/>
</dbReference>
<keyword evidence="2 9" id="KW-0723">Serine/threonine-protein kinase</keyword>
<dbReference type="EC" id="2.7.11.1" evidence="1"/>
<dbReference type="RefSeq" id="WP_150040268.1">
    <property type="nucleotide sequence ID" value="NZ_OW485601.1"/>
</dbReference>
<dbReference type="InterPro" id="IPR008271">
    <property type="entry name" value="Ser/Thr_kinase_AS"/>
</dbReference>
<dbReference type="SUPFAM" id="SSF56112">
    <property type="entry name" value="Protein kinase-like (PK-like)"/>
    <property type="match status" value="1"/>
</dbReference>
<dbReference type="EMBL" id="VWPK01000010">
    <property type="protein sequence ID" value="KAA5612735.1"/>
    <property type="molecule type" value="Genomic_DNA"/>
</dbReference>
<evidence type="ECO:0000256" key="3">
    <source>
        <dbReference type="ARBA" id="ARBA00022679"/>
    </source>
</evidence>
<dbReference type="InterPro" id="IPR058395">
    <property type="entry name" value="DUF8082"/>
</dbReference>
<comment type="caution">
    <text evidence="9">The sequence shown here is derived from an EMBL/GenBank/DDBJ whole genome shotgun (WGS) entry which is preliminary data.</text>
</comment>
<keyword evidence="6 7" id="KW-0067">ATP-binding</keyword>
<dbReference type="FunFam" id="1.10.510.10:FF:000021">
    <property type="entry name" value="Serine/threonine protein kinase"/>
    <property type="match status" value="1"/>
</dbReference>
<dbReference type="InterPro" id="IPR000719">
    <property type="entry name" value="Prot_kinase_dom"/>
</dbReference>
<dbReference type="CDD" id="cd14014">
    <property type="entry name" value="STKc_PknB_like"/>
    <property type="match status" value="1"/>
</dbReference>
<dbReference type="PANTHER" id="PTHR43289">
    <property type="entry name" value="MITOGEN-ACTIVATED PROTEIN KINASE KINASE KINASE 20-RELATED"/>
    <property type="match status" value="1"/>
</dbReference>
<dbReference type="AlphaFoldDB" id="A0A5M6IZD1"/>
<keyword evidence="5 9" id="KW-0418">Kinase</keyword>
<dbReference type="Pfam" id="PF00069">
    <property type="entry name" value="Pkinase"/>
    <property type="match status" value="1"/>
</dbReference>
<dbReference type="OrthoDB" id="9801841at2"/>
<evidence type="ECO:0000256" key="4">
    <source>
        <dbReference type="ARBA" id="ARBA00022741"/>
    </source>
</evidence>
<evidence type="ECO:0000256" key="2">
    <source>
        <dbReference type="ARBA" id="ARBA00022527"/>
    </source>
</evidence>
<evidence type="ECO:0000256" key="7">
    <source>
        <dbReference type="PROSITE-ProRule" id="PRU10141"/>
    </source>
</evidence>
<organism evidence="9 10">
    <name type="scientific">Rhodovastum atsumiense</name>
    <dbReference type="NCBI Taxonomy" id="504468"/>
    <lineage>
        <taxon>Bacteria</taxon>
        <taxon>Pseudomonadati</taxon>
        <taxon>Pseudomonadota</taxon>
        <taxon>Alphaproteobacteria</taxon>
        <taxon>Acetobacterales</taxon>
        <taxon>Acetobacteraceae</taxon>
        <taxon>Rhodovastum</taxon>
    </lineage>
</organism>
<evidence type="ECO:0000259" key="8">
    <source>
        <dbReference type="PROSITE" id="PS50011"/>
    </source>
</evidence>
<keyword evidence="10" id="KW-1185">Reference proteome</keyword>
<keyword evidence="3" id="KW-0808">Transferase</keyword>
<dbReference type="GO" id="GO:0005524">
    <property type="term" value="F:ATP binding"/>
    <property type="evidence" value="ECO:0007669"/>
    <property type="project" value="UniProtKB-UniRule"/>
</dbReference>
<dbReference type="PROSITE" id="PS00108">
    <property type="entry name" value="PROTEIN_KINASE_ST"/>
    <property type="match status" value="1"/>
</dbReference>
<feature type="domain" description="Protein kinase" evidence="8">
    <location>
        <begin position="11"/>
        <end position="272"/>
    </location>
</feature>
<dbReference type="Gene3D" id="1.10.510.10">
    <property type="entry name" value="Transferase(Phosphotransferase) domain 1"/>
    <property type="match status" value="1"/>
</dbReference>
<dbReference type="SMART" id="SM00220">
    <property type="entry name" value="S_TKc"/>
    <property type="match status" value="1"/>
</dbReference>
<dbReference type="Proteomes" id="UP000325255">
    <property type="component" value="Unassembled WGS sequence"/>
</dbReference>
<feature type="binding site" evidence="7">
    <location>
        <position position="40"/>
    </location>
    <ligand>
        <name>ATP</name>
        <dbReference type="ChEBI" id="CHEBI:30616"/>
    </ligand>
</feature>
<evidence type="ECO:0000313" key="10">
    <source>
        <dbReference type="Proteomes" id="UP000325255"/>
    </source>
</evidence>
<evidence type="ECO:0000256" key="1">
    <source>
        <dbReference type="ARBA" id="ARBA00012513"/>
    </source>
</evidence>
<sequence length="429" mass="46360">METSPDHIGRFRVLGVLGRGAMGVVYKAHDPRIERTVAIKLVRADLLDGDSRAQSLARFRNEARLAGRCVHPHIVAIHDYAEHEGNPFLVLEYVEGRDLGRAFPRGTRLAPATLRRIALPVLDALGHAHGLGVIHRDIKPANILLADKAGLKVTDFGISRALATDATMTSALVGTPCYMSPEQCLGGAVDARSDLFSFGCVLYELLAGRRAFAADTPLATMHRLIHEPPAPLSDLRPELPPALVEVVERALRKRPEDRFADAGAMARALEALPGDIAADAAGDTTVVTAPPSFAGTLDPPTLTTIERRLAHHVGPMARHHLRHALAASASPEDLCARLVALLPDAGEQRSFTREMRDLLSTGGLDEATIATVRSALTQVLGPVAPLLLRDLLARSPDLDTLMQGCLRHIPRTAEQESFRRLLGPVARRR</sequence>
<dbReference type="PANTHER" id="PTHR43289:SF6">
    <property type="entry name" value="SERINE_THREONINE-PROTEIN KINASE NEKL-3"/>
    <property type="match status" value="1"/>
</dbReference>
<proteinExistence type="predicted"/>
<protein>
    <recommendedName>
        <fullName evidence="1">non-specific serine/threonine protein kinase</fullName>
        <ecNumber evidence="1">2.7.11.1</ecNumber>
    </recommendedName>
</protein>
<evidence type="ECO:0000256" key="5">
    <source>
        <dbReference type="ARBA" id="ARBA00022777"/>
    </source>
</evidence>